<dbReference type="InterPro" id="IPR044516">
    <property type="entry name" value="UXS-like"/>
</dbReference>
<evidence type="ECO:0000313" key="7">
    <source>
        <dbReference type="EMBL" id="EJU08364.1"/>
    </source>
</evidence>
<proteinExistence type="predicted"/>
<reference evidence="8" key="1">
    <citation type="journal article" date="2012" name="J. Bacteriol.">
        <title>Draft Genome Sequence of Fusobacterium nucleatum ChDC F128, Isolated from a Periodontitis Lesion.</title>
        <authorList>
            <person name="Park S.N."/>
            <person name="Kong S.W."/>
            <person name="Kim H.S."/>
            <person name="Park M.S."/>
            <person name="Lee J.W."/>
            <person name="Cho E."/>
            <person name="Lim Y.K."/>
            <person name="Choi M.H."/>
            <person name="Chang Y.H."/>
            <person name="Shin J.H."/>
            <person name="Park H.S."/>
            <person name="Choi S.H."/>
            <person name="Kook J.K."/>
        </authorList>
    </citation>
    <scope>NUCLEOTIDE SEQUENCE [LARGE SCALE GENOMIC DNA]</scope>
    <source>
        <strain evidence="8">ChDC F128</strain>
    </source>
</reference>
<keyword evidence="4" id="KW-0456">Lyase</keyword>
<evidence type="ECO:0000259" key="6">
    <source>
        <dbReference type="Pfam" id="PF01370"/>
    </source>
</evidence>
<evidence type="ECO:0000256" key="5">
    <source>
        <dbReference type="SAM" id="Phobius"/>
    </source>
</evidence>
<keyword evidence="8" id="KW-1185">Reference proteome</keyword>
<evidence type="ECO:0000256" key="4">
    <source>
        <dbReference type="ARBA" id="ARBA00023239"/>
    </source>
</evidence>
<keyword evidence="2" id="KW-0210">Decarboxylase</keyword>
<gene>
    <name evidence="7" type="ORF">B437_03566</name>
</gene>
<evidence type="ECO:0000256" key="2">
    <source>
        <dbReference type="ARBA" id="ARBA00022793"/>
    </source>
</evidence>
<sequence>MLSYSNNIVQEDMFDIFDEKILFNKLRNKSILITGATGMLATYIIYFLYYLNQKKDSNIKIYALARNIKKVENLFVDLIDDKNFIIINQDVTNKILIDEKIDYIFHLASSANPKGILENPVGIIQANTLGTINICEFAVKNNALVFFASTREIYGKIEEKEFVKESDMGVCNCLEDRACYPESKRISETICKSYELQYGMKYQICRIAHVYGPGMNIENDGRIMSDIISDIVNSKNIVLKSDGSAIRAFCYLSDAIKGIFLFLLNGKENDVFNLSNEEEEISIKNLAELCTNLFIEKNIKVEYQISNNNNVYTNYKRSKLDNSKLYNLGWKIKIDLKNGIKKTVLSFL</sequence>
<accession>A0ABN0H2A3</accession>
<comment type="cofactor">
    <cofactor evidence="1">
        <name>NAD(+)</name>
        <dbReference type="ChEBI" id="CHEBI:57540"/>
    </cofactor>
</comment>
<keyword evidence="3" id="KW-0520">NAD</keyword>
<dbReference type="Pfam" id="PF01370">
    <property type="entry name" value="Epimerase"/>
    <property type="match status" value="1"/>
</dbReference>
<evidence type="ECO:0000313" key="8">
    <source>
        <dbReference type="Proteomes" id="UP000004829"/>
    </source>
</evidence>
<comment type="caution">
    <text evidence="7">The sequence shown here is derived from an EMBL/GenBank/DDBJ whole genome shotgun (WGS) entry which is preliminary data.</text>
</comment>
<dbReference type="RefSeq" id="WP_005916220.1">
    <property type="nucleotide sequence ID" value="NZ_ALVD01000002.1"/>
</dbReference>
<feature type="transmembrane region" description="Helical" evidence="5">
    <location>
        <begin position="30"/>
        <end position="51"/>
    </location>
</feature>
<feature type="domain" description="NAD-dependent epimerase/dehydratase" evidence="6">
    <location>
        <begin position="31"/>
        <end position="274"/>
    </location>
</feature>
<evidence type="ECO:0000256" key="3">
    <source>
        <dbReference type="ARBA" id="ARBA00023027"/>
    </source>
</evidence>
<dbReference type="PANTHER" id="PTHR43078:SF6">
    <property type="entry name" value="UDP-GLUCURONIC ACID DECARBOXYLASE 1"/>
    <property type="match status" value="1"/>
</dbReference>
<dbReference type="PANTHER" id="PTHR43078">
    <property type="entry name" value="UDP-GLUCURONIC ACID DECARBOXYLASE-RELATED"/>
    <property type="match status" value="1"/>
</dbReference>
<keyword evidence="5" id="KW-1133">Transmembrane helix</keyword>
<evidence type="ECO:0000256" key="1">
    <source>
        <dbReference type="ARBA" id="ARBA00001911"/>
    </source>
</evidence>
<dbReference type="Gene3D" id="3.40.50.720">
    <property type="entry name" value="NAD(P)-binding Rossmann-like Domain"/>
    <property type="match status" value="1"/>
</dbReference>
<dbReference type="InterPro" id="IPR036291">
    <property type="entry name" value="NAD(P)-bd_dom_sf"/>
</dbReference>
<keyword evidence="5" id="KW-0472">Membrane</keyword>
<dbReference type="InterPro" id="IPR001509">
    <property type="entry name" value="Epimerase_deHydtase"/>
</dbReference>
<dbReference type="Proteomes" id="UP000004829">
    <property type="component" value="Unassembled WGS sequence"/>
</dbReference>
<protein>
    <submittedName>
        <fullName evidence="7">Nucleotide sugar dehydratase</fullName>
    </submittedName>
</protein>
<dbReference type="EMBL" id="ALVD01000002">
    <property type="protein sequence ID" value="EJU08364.1"/>
    <property type="molecule type" value="Genomic_DNA"/>
</dbReference>
<keyword evidence="5" id="KW-0812">Transmembrane</keyword>
<name>A0ABN0H2A3_9FUSO</name>
<organism evidence="7 8">
    <name type="scientific">Fusobacterium hwasookii ChDC F128</name>
    <dbReference type="NCBI Taxonomy" id="1216362"/>
    <lineage>
        <taxon>Bacteria</taxon>
        <taxon>Fusobacteriati</taxon>
        <taxon>Fusobacteriota</taxon>
        <taxon>Fusobacteriia</taxon>
        <taxon>Fusobacteriales</taxon>
        <taxon>Fusobacteriaceae</taxon>
        <taxon>Fusobacterium</taxon>
    </lineage>
</organism>
<dbReference type="SUPFAM" id="SSF51735">
    <property type="entry name" value="NAD(P)-binding Rossmann-fold domains"/>
    <property type="match status" value="1"/>
</dbReference>